<dbReference type="EMBL" id="MFNE01000044">
    <property type="protein sequence ID" value="OGG93907.1"/>
    <property type="molecule type" value="Genomic_DNA"/>
</dbReference>
<evidence type="ECO:0000313" key="3">
    <source>
        <dbReference type="Proteomes" id="UP000178449"/>
    </source>
</evidence>
<organism evidence="2 3">
    <name type="scientific">Candidatus Lambdaproteobacteria bacterium RIFOXYD2_FULL_50_16</name>
    <dbReference type="NCBI Taxonomy" id="1817772"/>
    <lineage>
        <taxon>Bacteria</taxon>
        <taxon>Pseudomonadati</taxon>
        <taxon>Pseudomonadota</taxon>
        <taxon>Candidatus Lambdaproteobacteria</taxon>
    </lineage>
</organism>
<name>A0A1F6G721_9PROT</name>
<evidence type="ECO:0000256" key="1">
    <source>
        <dbReference type="SAM" id="MobiDB-lite"/>
    </source>
</evidence>
<feature type="compositionally biased region" description="Basic and acidic residues" evidence="1">
    <location>
        <begin position="1"/>
        <end position="11"/>
    </location>
</feature>
<accession>A0A1F6G721</accession>
<sequence>MSGASGKERWDYSSFGGEGPRQPAVKRAGFFSERETATQGPSGGFCLGEVAGPTLNFSGR</sequence>
<comment type="caution">
    <text evidence="2">The sequence shown here is derived from an EMBL/GenBank/DDBJ whole genome shotgun (WGS) entry which is preliminary data.</text>
</comment>
<feature type="region of interest" description="Disordered" evidence="1">
    <location>
        <begin position="1"/>
        <end position="60"/>
    </location>
</feature>
<dbReference type="Proteomes" id="UP000178449">
    <property type="component" value="Unassembled WGS sequence"/>
</dbReference>
<protein>
    <submittedName>
        <fullName evidence="2">Uncharacterized protein</fullName>
    </submittedName>
</protein>
<proteinExistence type="predicted"/>
<gene>
    <name evidence="2" type="ORF">A2527_09905</name>
</gene>
<dbReference type="STRING" id="1817772.A2527_09905"/>
<reference evidence="2 3" key="1">
    <citation type="journal article" date="2016" name="Nat. Commun.">
        <title>Thousands of microbial genomes shed light on interconnected biogeochemical processes in an aquifer system.</title>
        <authorList>
            <person name="Anantharaman K."/>
            <person name="Brown C.T."/>
            <person name="Hug L.A."/>
            <person name="Sharon I."/>
            <person name="Castelle C.J."/>
            <person name="Probst A.J."/>
            <person name="Thomas B.C."/>
            <person name="Singh A."/>
            <person name="Wilkins M.J."/>
            <person name="Karaoz U."/>
            <person name="Brodie E.L."/>
            <person name="Williams K.H."/>
            <person name="Hubbard S.S."/>
            <person name="Banfield J.F."/>
        </authorList>
    </citation>
    <scope>NUCLEOTIDE SEQUENCE [LARGE SCALE GENOMIC DNA]</scope>
</reference>
<evidence type="ECO:0000313" key="2">
    <source>
        <dbReference type="EMBL" id="OGG93907.1"/>
    </source>
</evidence>
<dbReference type="AlphaFoldDB" id="A0A1F6G721"/>